<evidence type="ECO:0000313" key="7">
    <source>
        <dbReference type="EMBL" id="ABK43865.1"/>
    </source>
</evidence>
<dbReference type="InterPro" id="IPR050953">
    <property type="entry name" value="N4_N6_ade-DNA_methylase"/>
</dbReference>
<reference evidence="7 8" key="2">
    <citation type="journal article" date="2012" name="Int. J. Syst. Evol. Microbiol.">
        <title>Magnetococcus marinus gen. nov., sp. nov., a marine, magnetotactic bacterium that represents a novel lineage (Magnetococcaceae fam. nov.; Magnetococcales ord. nov.) at the base of the Alphaproteobacteria.</title>
        <authorList>
            <person name="Bazylinski D.A."/>
            <person name="Williams T.J."/>
            <person name="Lefevre C.T."/>
            <person name="Berg R.J."/>
            <person name="Zhang C.L."/>
            <person name="Bowser S.S."/>
            <person name="Dean A.J."/>
            <person name="Beveridge T.J."/>
        </authorList>
    </citation>
    <scope>NUCLEOTIDE SEQUENCE [LARGE SCALE GENOMIC DNA]</scope>
    <source>
        <strain evidence="8">ATCC BAA-1437 / JCM 17883 / MC-1</strain>
    </source>
</reference>
<dbReference type="GO" id="GO:0032259">
    <property type="term" value="P:methylation"/>
    <property type="evidence" value="ECO:0007669"/>
    <property type="project" value="UniProtKB-KW"/>
</dbReference>
<accession>A0L7C2</accession>
<comment type="catalytic activity">
    <reaction evidence="5">
        <text>a 2'-deoxyadenosine in DNA + S-adenosyl-L-methionine = an N(6)-methyl-2'-deoxyadenosine in DNA + S-adenosyl-L-homocysteine + H(+)</text>
        <dbReference type="Rhea" id="RHEA:15197"/>
        <dbReference type="Rhea" id="RHEA-COMP:12418"/>
        <dbReference type="Rhea" id="RHEA-COMP:12419"/>
        <dbReference type="ChEBI" id="CHEBI:15378"/>
        <dbReference type="ChEBI" id="CHEBI:57856"/>
        <dbReference type="ChEBI" id="CHEBI:59789"/>
        <dbReference type="ChEBI" id="CHEBI:90615"/>
        <dbReference type="ChEBI" id="CHEBI:90616"/>
        <dbReference type="EC" id="2.1.1.72"/>
    </reaction>
</comment>
<evidence type="ECO:0000313" key="8">
    <source>
        <dbReference type="Proteomes" id="UP000002586"/>
    </source>
</evidence>
<dbReference type="GO" id="GO:0009007">
    <property type="term" value="F:site-specific DNA-methyltransferase (adenine-specific) activity"/>
    <property type="evidence" value="ECO:0007669"/>
    <property type="project" value="UniProtKB-EC"/>
</dbReference>
<dbReference type="PANTHER" id="PTHR33841:SF1">
    <property type="entry name" value="DNA METHYLTRANSFERASE A"/>
    <property type="match status" value="1"/>
</dbReference>
<dbReference type="GO" id="GO:0003676">
    <property type="term" value="F:nucleic acid binding"/>
    <property type="evidence" value="ECO:0007669"/>
    <property type="project" value="InterPro"/>
</dbReference>
<dbReference type="EMBL" id="CP000471">
    <property type="protein sequence ID" value="ABK43865.1"/>
    <property type="molecule type" value="Genomic_DNA"/>
</dbReference>
<dbReference type="eggNOG" id="COG1002">
    <property type="taxonomic scope" value="Bacteria"/>
</dbReference>
<dbReference type="InterPro" id="IPR029063">
    <property type="entry name" value="SAM-dependent_MTases_sf"/>
</dbReference>
<evidence type="ECO:0000256" key="1">
    <source>
        <dbReference type="ARBA" id="ARBA00011900"/>
    </source>
</evidence>
<dbReference type="OrthoDB" id="9806213at2"/>
<dbReference type="REBASE" id="14380">
    <property type="entry name" value="MspMCORF1354P"/>
</dbReference>
<dbReference type="Pfam" id="PF07669">
    <property type="entry name" value="Eco57I"/>
    <property type="match status" value="1"/>
</dbReference>
<evidence type="ECO:0000256" key="3">
    <source>
        <dbReference type="ARBA" id="ARBA00022679"/>
    </source>
</evidence>
<dbReference type="KEGG" id="mgm:Mmc1_1354"/>
<dbReference type="Proteomes" id="UP000002586">
    <property type="component" value="Chromosome"/>
</dbReference>
<evidence type="ECO:0000256" key="5">
    <source>
        <dbReference type="ARBA" id="ARBA00047942"/>
    </source>
</evidence>
<dbReference type="Gene3D" id="3.40.50.150">
    <property type="entry name" value="Vaccinia Virus protein VP39"/>
    <property type="match status" value="2"/>
</dbReference>
<dbReference type="RefSeq" id="WP_011713019.1">
    <property type="nucleotide sequence ID" value="NC_008576.1"/>
</dbReference>
<dbReference type="SUPFAM" id="SSF53335">
    <property type="entry name" value="S-adenosyl-L-methionine-dependent methyltransferases"/>
    <property type="match status" value="1"/>
</dbReference>
<proteinExistence type="predicted"/>
<sequence length="1579" mass="180732">MTIDLTGISNENEFYTHHYLTAILEGDLKEVLGQWSQRESDDEGYRAPPALLRGLSKAYFAFRSQWEKERKPEARLALQRDFLAELLPVLGYAWNPQQKVVNDEARLPLLAEVARTNGAPELWVVEAFDTAQDITDPLALSPAVCQYQGEEKPDDQWVALSMEEIVTKTVFGREEPPRWVILVSDAQVVLIDRGKWNEKRLLRFDLSEILGRRETSTLQAMAALLHRDSVCPEEGLSLLDSLDENSHKHAFSVSEDLKYALREAIELIGNEAVWFLREKHHEKIYGREMADKLSLECLRYMYRLLFLFYIEARPELGYAPMQADAYREGYSLETLRDLEMVQLTTEESRNGYYLHESVQLLFRMIYGGWPPEKRAHEFATDSLLADLDKPIHGSFKIPPLRSHLFDPEQTPILSRAKLRNHVLQRVIELMSLTRPKKGRKNRRGRVSYAQLGINQLGAVYEALLSYRGFFAETDLYEVKPAGEEFNPLGTGYFVKMEALPEYTEEEKVFDDEGELVMHPKGRFVYRLAGRDRQKSASYYTPEVLTQCLVKYALKELLEGKSADEILDLTVCEPAMGSAAFLNETVDQLAEAYLQRKQAETGEMIPHDRYVHEKQRVKMLLADNNVFGVDLNPVAKELAEVSLWLNTIHQGAFVPWFGMQLVCGNSLVGARRQVFSAAQVTAKGRGAETWLDVTPERVKPGDARPNGTVYHFLLPDRGMADYNDRVVKSLAEEEIKAIKAWKKEFIKPLTASQAKKLQKLSDAADTLWQAHTDELRRLRRETTDDLVVFGKTSPEGKSKLTTTEWKDKVFNGEILSSGHTNASLYRRLKLVMDYWCALWFWPIEQADLLPSREEFLLEVGLLLEGNLFTTVGDEAQGSLFPDTMPKQMAMEFQDKYGVIDVDRLCRERPRLGLIQALADRYRFLHWELEFADLFADRGGFDLVVGNPPWIKVEWNEGGVMGDVEPLFVLRKLSASKLAQLRAETLEKYDLRSGYLSAFEESDGTQNFLNAQQNYPLLKGSQSNLYKCFLPQAWMVGREKGVSGFVHPEGTYDDAKGQTLRSTLYPKLRQHFQFQNEARLFQDIAPVSTYSINIYGKTVHDISFISVANLYHPKTLETCFSGGSTEPVPGIKNDKNKLQFHGHPSRIIYVTEKELALFARLYDAEGTPPLQAHLPALHSQELMQVLEKFATQPRRLGDLQGEYFSTVMWDETNAVKKDHTIRRETRFPDSPSEWILSGPHFFVGTPFNKTPWKKCTQKEHYSVLDLTQLPDDYLPRTNYVPDVDPAEYLRRTPKVPWNGEPVTGFYRVISREMLSQSGERTFVPMVVPKGIGHVHTCFGSVFANYLDLMDFFGLSLSIPVDFLVKSTGAGHANKSLLTRLPILSKENRFRPYLHGRSLILNALTTHYADLWSECWDTAFQQDRWAKDDPRLENSFFTNLTPQWHRDCALRTDYARRQALVEIDVLAAMALGLTLAELQTIYRAQFFGLRNIENHTFYDHTGRIAFIKKKGFSEVGFTRKEWEKIKDMSEGTVEQTITDDTLPGGPIERTITYHAPFDKCDREKDYETVWAAFGERFGGGGK</sequence>
<dbReference type="PRINTS" id="PR00507">
    <property type="entry name" value="N12N6MTFRASE"/>
</dbReference>
<organism evidence="7 8">
    <name type="scientific">Magnetococcus marinus (strain ATCC BAA-1437 / JCM 17883 / MC-1)</name>
    <dbReference type="NCBI Taxonomy" id="156889"/>
    <lineage>
        <taxon>Bacteria</taxon>
        <taxon>Pseudomonadati</taxon>
        <taxon>Pseudomonadota</taxon>
        <taxon>Magnetococcia</taxon>
        <taxon>Magnetococcales</taxon>
        <taxon>Magnetococcaceae</taxon>
        <taxon>Magnetococcus</taxon>
    </lineage>
</organism>
<dbReference type="PANTHER" id="PTHR33841">
    <property type="entry name" value="DNA METHYLTRANSFERASE YEEA-RELATED"/>
    <property type="match status" value="1"/>
</dbReference>
<dbReference type="PROSITE" id="PS00092">
    <property type="entry name" value="N6_MTASE"/>
    <property type="match status" value="1"/>
</dbReference>
<dbReference type="InterPro" id="IPR011639">
    <property type="entry name" value="MethylTrfase_TaqI-like_dom"/>
</dbReference>
<evidence type="ECO:0000259" key="6">
    <source>
        <dbReference type="Pfam" id="PF07669"/>
    </source>
</evidence>
<gene>
    <name evidence="7" type="ordered locus">Mmc1_1354</name>
</gene>
<feature type="domain" description="Type II methyltransferase M.TaqI-like" evidence="6">
    <location>
        <begin position="913"/>
        <end position="953"/>
    </location>
</feature>
<evidence type="ECO:0000256" key="4">
    <source>
        <dbReference type="ARBA" id="ARBA00022691"/>
    </source>
</evidence>
<evidence type="ECO:0000256" key="2">
    <source>
        <dbReference type="ARBA" id="ARBA00022603"/>
    </source>
</evidence>
<dbReference type="InterPro" id="IPR002052">
    <property type="entry name" value="DNA_methylase_N6_adenine_CS"/>
</dbReference>
<keyword evidence="2" id="KW-0489">Methyltransferase</keyword>
<dbReference type="GO" id="GO:0006304">
    <property type="term" value="P:DNA modification"/>
    <property type="evidence" value="ECO:0007669"/>
    <property type="project" value="InterPro"/>
</dbReference>
<dbReference type="EC" id="2.1.1.72" evidence="1"/>
<dbReference type="HOGENOM" id="CLU_003916_0_0_5"/>
<keyword evidence="4" id="KW-0949">S-adenosyl-L-methionine</keyword>
<keyword evidence="8" id="KW-1185">Reference proteome</keyword>
<keyword evidence="3" id="KW-0808">Transferase</keyword>
<name>A0L7C2_MAGMM</name>
<dbReference type="STRING" id="156889.Mmc1_1354"/>
<reference evidence="8" key="1">
    <citation type="journal article" date="2009" name="Appl. Environ. Microbiol.">
        <title>Complete genome sequence of the chemolithoautotrophic marine magnetotactic coccus strain MC-1.</title>
        <authorList>
            <person name="Schubbe S."/>
            <person name="Williams T.J."/>
            <person name="Xie G."/>
            <person name="Kiss H.E."/>
            <person name="Brettin T.S."/>
            <person name="Martinez D."/>
            <person name="Ross C.A."/>
            <person name="Schuler D."/>
            <person name="Cox B.L."/>
            <person name="Nealson K.H."/>
            <person name="Bazylinski D.A."/>
        </authorList>
    </citation>
    <scope>NUCLEOTIDE SEQUENCE [LARGE SCALE GENOMIC DNA]</scope>
    <source>
        <strain evidence="8">ATCC BAA-1437 / JCM 17883 / MC-1</strain>
    </source>
</reference>
<protein>
    <recommendedName>
        <fullName evidence="1">site-specific DNA-methyltransferase (adenine-specific)</fullName>
        <ecNumber evidence="1">2.1.1.72</ecNumber>
    </recommendedName>
</protein>